<reference evidence="3" key="1">
    <citation type="submission" date="2017-11" db="EMBL/GenBank/DDBJ databases">
        <authorList>
            <person name="Lima N.C."/>
            <person name="Parody-Merino A.M."/>
            <person name="Battley P.F."/>
            <person name="Fidler A.E."/>
            <person name="Prosdocimi F."/>
        </authorList>
    </citation>
    <scope>NUCLEOTIDE SEQUENCE [LARGE SCALE GENOMIC DNA]</scope>
</reference>
<organism evidence="2 3">
    <name type="scientific">Limosa lapponica baueri</name>
    <dbReference type="NCBI Taxonomy" id="1758121"/>
    <lineage>
        <taxon>Eukaryota</taxon>
        <taxon>Metazoa</taxon>
        <taxon>Chordata</taxon>
        <taxon>Craniata</taxon>
        <taxon>Vertebrata</taxon>
        <taxon>Euteleostomi</taxon>
        <taxon>Archelosauria</taxon>
        <taxon>Archosauria</taxon>
        <taxon>Dinosauria</taxon>
        <taxon>Saurischia</taxon>
        <taxon>Theropoda</taxon>
        <taxon>Coelurosauria</taxon>
        <taxon>Aves</taxon>
        <taxon>Neognathae</taxon>
        <taxon>Neoaves</taxon>
        <taxon>Charadriiformes</taxon>
        <taxon>Scolopacidae</taxon>
        <taxon>Limosa</taxon>
    </lineage>
</organism>
<gene>
    <name evidence="2" type="ORF">llap_8347</name>
</gene>
<feature type="compositionally biased region" description="Polar residues" evidence="1">
    <location>
        <begin position="7"/>
        <end position="23"/>
    </location>
</feature>
<proteinExistence type="predicted"/>
<feature type="compositionally biased region" description="Basic and acidic residues" evidence="1">
    <location>
        <begin position="186"/>
        <end position="200"/>
    </location>
</feature>
<dbReference type="AlphaFoldDB" id="A0A2I0U5L5"/>
<dbReference type="Proteomes" id="UP000233556">
    <property type="component" value="Unassembled WGS sequence"/>
</dbReference>
<evidence type="ECO:0000256" key="1">
    <source>
        <dbReference type="SAM" id="MobiDB-lite"/>
    </source>
</evidence>
<name>A0A2I0U5L5_LIMLA</name>
<sequence>MVAQHSPVISQPHAASTISQSHQENSRLGERVYNAAKSGAEQSGNLYAFAIASQNREVQKRENSSVGTMKGEILLGMDGISCGLIKGDYREGGNGGQCGVKEEVLQIQPRCRRSEQHVAVGKRCLLWLRSCVTGSVVTLSLSAMFNMVQYPKSIGFCSQSLQASMAPESSLTSPRDTARVTSTHRCSGDVERSLERERDSSCNSKFA</sequence>
<evidence type="ECO:0000313" key="3">
    <source>
        <dbReference type="Proteomes" id="UP000233556"/>
    </source>
</evidence>
<feature type="region of interest" description="Disordered" evidence="1">
    <location>
        <begin position="1"/>
        <end position="27"/>
    </location>
</feature>
<protein>
    <submittedName>
        <fullName evidence="2">Uncharacterized protein</fullName>
    </submittedName>
</protein>
<accession>A0A2I0U5L5</accession>
<feature type="compositionally biased region" description="Polar residues" evidence="1">
    <location>
        <begin position="168"/>
        <end position="185"/>
    </location>
</feature>
<evidence type="ECO:0000313" key="2">
    <source>
        <dbReference type="EMBL" id="PKU41347.1"/>
    </source>
</evidence>
<feature type="region of interest" description="Disordered" evidence="1">
    <location>
        <begin position="168"/>
        <end position="207"/>
    </location>
</feature>
<dbReference type="EMBL" id="KZ506131">
    <property type="protein sequence ID" value="PKU41347.1"/>
    <property type="molecule type" value="Genomic_DNA"/>
</dbReference>
<reference evidence="3" key="2">
    <citation type="submission" date="2017-12" db="EMBL/GenBank/DDBJ databases">
        <title>Genome sequence of the Bar-tailed Godwit (Limosa lapponica baueri).</title>
        <authorList>
            <person name="Lima N.C.B."/>
            <person name="Parody-Merino A.M."/>
            <person name="Battley P.F."/>
            <person name="Fidler A.E."/>
            <person name="Prosdocimi F."/>
        </authorList>
    </citation>
    <scope>NUCLEOTIDE SEQUENCE [LARGE SCALE GENOMIC DNA]</scope>
</reference>
<keyword evidence="3" id="KW-1185">Reference proteome</keyword>